<keyword evidence="1" id="KW-0812">Transmembrane</keyword>
<organism evidence="2 3">
    <name type="scientific">Chlorobium luteolum (strain DSM 273 / BCRC 81028 / 2530)</name>
    <name type="common">Pelodictyon luteolum</name>
    <dbReference type="NCBI Taxonomy" id="319225"/>
    <lineage>
        <taxon>Bacteria</taxon>
        <taxon>Pseudomonadati</taxon>
        <taxon>Chlorobiota</taxon>
        <taxon>Chlorobiia</taxon>
        <taxon>Chlorobiales</taxon>
        <taxon>Chlorobiaceae</taxon>
        <taxon>Chlorobium/Pelodictyon group</taxon>
        <taxon>Pelodictyon</taxon>
    </lineage>
</organism>
<evidence type="ECO:0000256" key="1">
    <source>
        <dbReference type="SAM" id="Phobius"/>
    </source>
</evidence>
<sequence length="85" mass="9541">MQKQDDERFPDYFGRSVRALSDYLGIGLQIAVSFALFVLLGYWADEQLGSSPFLLLLGVLLGMAGMSLVLWKVLRAANRKGRHPR</sequence>
<protein>
    <recommendedName>
        <fullName evidence="4">AtpZ/AtpI family protein</fullName>
    </recommendedName>
</protein>
<keyword evidence="3" id="KW-1185">Reference proteome</keyword>
<name>Q3B139_CHLL3</name>
<dbReference type="RefSeq" id="WP_011358812.1">
    <property type="nucleotide sequence ID" value="NC_007512.1"/>
</dbReference>
<dbReference type="HOGENOM" id="CLU_137927_2_0_10"/>
<keyword evidence="1" id="KW-1133">Transmembrane helix</keyword>
<evidence type="ECO:0000313" key="2">
    <source>
        <dbReference type="EMBL" id="ABB24942.1"/>
    </source>
</evidence>
<feature type="transmembrane region" description="Helical" evidence="1">
    <location>
        <begin position="50"/>
        <end position="74"/>
    </location>
</feature>
<evidence type="ECO:0008006" key="4">
    <source>
        <dbReference type="Google" id="ProtNLM"/>
    </source>
</evidence>
<dbReference type="Proteomes" id="UP000002709">
    <property type="component" value="Chromosome"/>
</dbReference>
<dbReference type="EMBL" id="CP000096">
    <property type="protein sequence ID" value="ABB24942.1"/>
    <property type="molecule type" value="Genomic_DNA"/>
</dbReference>
<dbReference type="InterPro" id="IPR032820">
    <property type="entry name" value="ATPase_put"/>
</dbReference>
<reference evidence="3" key="1">
    <citation type="submission" date="2005-08" db="EMBL/GenBank/DDBJ databases">
        <title>Complete sequence of Pelodictyon luteolum DSM 273.</title>
        <authorList>
            <consortium name="US DOE Joint Genome Institute"/>
            <person name="Copeland A."/>
            <person name="Lucas S."/>
            <person name="Lapidus A."/>
            <person name="Barry K."/>
            <person name="Detter J.C."/>
            <person name="Glavina T."/>
            <person name="Hammon N."/>
            <person name="Israni S."/>
            <person name="Pitluck S."/>
            <person name="Bryant D."/>
            <person name="Schmutz J."/>
            <person name="Larimer F."/>
            <person name="Land M."/>
            <person name="Kyrpides N."/>
            <person name="Ivanova N."/>
            <person name="Richardson P."/>
        </authorList>
    </citation>
    <scope>NUCLEOTIDE SEQUENCE [LARGE SCALE GENOMIC DNA]</scope>
    <source>
        <strain evidence="3">DSM 273 / BCRC 81028 / 2530</strain>
    </source>
</reference>
<dbReference type="OrthoDB" id="9798708at2"/>
<dbReference type="STRING" id="319225.Plut_2100"/>
<feature type="transmembrane region" description="Helical" evidence="1">
    <location>
        <begin position="20"/>
        <end position="44"/>
    </location>
</feature>
<dbReference type="KEGG" id="plt:Plut_2100"/>
<accession>Q3B139</accession>
<dbReference type="AlphaFoldDB" id="Q3B139"/>
<dbReference type="eggNOG" id="ENOG5033CIQ">
    <property type="taxonomic scope" value="Bacteria"/>
</dbReference>
<dbReference type="Pfam" id="PF09527">
    <property type="entry name" value="ATPase_gene1"/>
    <property type="match status" value="1"/>
</dbReference>
<keyword evidence="1" id="KW-0472">Membrane</keyword>
<evidence type="ECO:0000313" key="3">
    <source>
        <dbReference type="Proteomes" id="UP000002709"/>
    </source>
</evidence>
<proteinExistence type="predicted"/>
<gene>
    <name evidence="2" type="ordered locus">Plut_2100</name>
</gene>